<name>A0A9D4XH65_PEA</name>
<sequence>MGIRFALFAEQNGKKFLLRMLHLMSPLTPLGDTWSGILRRLSSSRQNGTVRQSSPRYNITEPTIFDDDDEILDPQTSITHHVNDVDHSIENTMETTTYPEVSAVSKPDSHKNFTVLVHLKAPPISTAVTGAMLNLQLRPLNLSSSTANNNKLDSAIDLASIISTAYGFRRNFRRRSLRTHLRAVAPEPPDLPLQSQNNHLAVKVVSPATA</sequence>
<dbReference type="Proteomes" id="UP001058974">
    <property type="component" value="Chromosome 4"/>
</dbReference>
<evidence type="ECO:0000313" key="2">
    <source>
        <dbReference type="Proteomes" id="UP001058974"/>
    </source>
</evidence>
<protein>
    <submittedName>
        <fullName evidence="1">Uncharacterized protein</fullName>
    </submittedName>
</protein>
<proteinExistence type="predicted"/>
<dbReference type="EMBL" id="JAMSHJ010000004">
    <property type="protein sequence ID" value="KAI5418810.1"/>
    <property type="molecule type" value="Genomic_DNA"/>
</dbReference>
<gene>
    <name evidence="1" type="ORF">KIW84_043150</name>
</gene>
<reference evidence="1 2" key="1">
    <citation type="journal article" date="2022" name="Nat. Genet.">
        <title>Improved pea reference genome and pan-genome highlight genomic features and evolutionary characteristics.</title>
        <authorList>
            <person name="Yang T."/>
            <person name="Liu R."/>
            <person name="Luo Y."/>
            <person name="Hu S."/>
            <person name="Wang D."/>
            <person name="Wang C."/>
            <person name="Pandey M.K."/>
            <person name="Ge S."/>
            <person name="Xu Q."/>
            <person name="Li N."/>
            <person name="Li G."/>
            <person name="Huang Y."/>
            <person name="Saxena R.K."/>
            <person name="Ji Y."/>
            <person name="Li M."/>
            <person name="Yan X."/>
            <person name="He Y."/>
            <person name="Liu Y."/>
            <person name="Wang X."/>
            <person name="Xiang C."/>
            <person name="Varshney R.K."/>
            <person name="Ding H."/>
            <person name="Gao S."/>
            <person name="Zong X."/>
        </authorList>
    </citation>
    <scope>NUCLEOTIDE SEQUENCE [LARGE SCALE GENOMIC DNA]</scope>
    <source>
        <strain evidence="1 2">cv. Zhongwan 6</strain>
    </source>
</reference>
<keyword evidence="2" id="KW-1185">Reference proteome</keyword>
<dbReference type="AlphaFoldDB" id="A0A9D4XH65"/>
<dbReference type="Gramene" id="Psat04G0315000-T1">
    <property type="protein sequence ID" value="KAI5418810.1"/>
    <property type="gene ID" value="KIW84_043150"/>
</dbReference>
<comment type="caution">
    <text evidence="1">The sequence shown here is derived from an EMBL/GenBank/DDBJ whole genome shotgun (WGS) entry which is preliminary data.</text>
</comment>
<evidence type="ECO:0000313" key="1">
    <source>
        <dbReference type="EMBL" id="KAI5418810.1"/>
    </source>
</evidence>
<organism evidence="1 2">
    <name type="scientific">Pisum sativum</name>
    <name type="common">Garden pea</name>
    <name type="synonym">Lathyrus oleraceus</name>
    <dbReference type="NCBI Taxonomy" id="3888"/>
    <lineage>
        <taxon>Eukaryota</taxon>
        <taxon>Viridiplantae</taxon>
        <taxon>Streptophyta</taxon>
        <taxon>Embryophyta</taxon>
        <taxon>Tracheophyta</taxon>
        <taxon>Spermatophyta</taxon>
        <taxon>Magnoliopsida</taxon>
        <taxon>eudicotyledons</taxon>
        <taxon>Gunneridae</taxon>
        <taxon>Pentapetalae</taxon>
        <taxon>rosids</taxon>
        <taxon>fabids</taxon>
        <taxon>Fabales</taxon>
        <taxon>Fabaceae</taxon>
        <taxon>Papilionoideae</taxon>
        <taxon>50 kb inversion clade</taxon>
        <taxon>NPAAA clade</taxon>
        <taxon>Hologalegina</taxon>
        <taxon>IRL clade</taxon>
        <taxon>Fabeae</taxon>
        <taxon>Lathyrus</taxon>
    </lineage>
</organism>
<accession>A0A9D4XH65</accession>